<dbReference type="HOGENOM" id="CLU_1813135_0_0_7"/>
<dbReference type="PATRIC" id="fig|1357400.3.peg.705"/>
<keyword evidence="1" id="KW-0472">Membrane</keyword>
<evidence type="ECO:0000313" key="2">
    <source>
        <dbReference type="EMBL" id="ETD25182.1"/>
    </source>
</evidence>
<dbReference type="Gene3D" id="1.10.10.10">
    <property type="entry name" value="Winged helix-like DNA-binding domain superfamily/Winged helix DNA-binding domain"/>
    <property type="match status" value="1"/>
</dbReference>
<evidence type="ECO:0000313" key="3">
    <source>
        <dbReference type="Proteomes" id="UP000018731"/>
    </source>
</evidence>
<dbReference type="InterPro" id="IPR036390">
    <property type="entry name" value="WH_DNA-bd_sf"/>
</dbReference>
<dbReference type="InterPro" id="IPR036388">
    <property type="entry name" value="WH-like_DNA-bd_sf"/>
</dbReference>
<gene>
    <name evidence="2" type="ORF">HMPREF2086_00517</name>
</gene>
<keyword evidence="3" id="KW-1185">Reference proteome</keyword>
<dbReference type="Proteomes" id="UP000018731">
    <property type="component" value="Unassembled WGS sequence"/>
</dbReference>
<dbReference type="SUPFAM" id="SSF46785">
    <property type="entry name" value="Winged helix' DNA-binding domain"/>
    <property type="match status" value="1"/>
</dbReference>
<dbReference type="RefSeq" id="WP_023927228.1">
    <property type="nucleotide sequence ID" value="NZ_KI669454.1"/>
</dbReference>
<name>V8CDJ7_9HELI</name>
<sequence>MNHLDEQHIHILQGIYKSSCGGLKRVLIGEDGGIYIANTKERLDCVHCLEFLQEQGYIAGIEKPIQRMNGDKVYILNIEITREGIEFVKNLENQQDIIQNENTKSYRISPKIKSVLSKIIIGVVVGIVATVVGGLILHFLTR</sequence>
<reference evidence="2 3" key="1">
    <citation type="journal article" date="2014" name="Genome Announc.">
        <title>Draft genome sequences of six enterohepatic helicobacter species isolated from humans and one from rhesus macaques.</title>
        <authorList>
            <person name="Shen Z."/>
            <person name="Sheh A."/>
            <person name="Young S.K."/>
            <person name="Abouelliel A."/>
            <person name="Ward D.V."/>
            <person name="Earl A.M."/>
            <person name="Fox J.G."/>
        </authorList>
    </citation>
    <scope>NUCLEOTIDE SEQUENCE [LARGE SCALE GENOMIC DNA]</scope>
    <source>
        <strain evidence="2 3">MIT 99-5501</strain>
    </source>
</reference>
<accession>V8CDJ7</accession>
<keyword evidence="1" id="KW-1133">Transmembrane helix</keyword>
<proteinExistence type="predicted"/>
<organism evidence="2 3">
    <name type="scientific">Helicobacter macacae MIT 99-5501</name>
    <dbReference type="NCBI Taxonomy" id="1357400"/>
    <lineage>
        <taxon>Bacteria</taxon>
        <taxon>Pseudomonadati</taxon>
        <taxon>Campylobacterota</taxon>
        <taxon>Epsilonproteobacteria</taxon>
        <taxon>Campylobacterales</taxon>
        <taxon>Helicobacteraceae</taxon>
        <taxon>Helicobacter</taxon>
    </lineage>
</organism>
<dbReference type="AlphaFoldDB" id="V8CDJ7"/>
<feature type="transmembrane region" description="Helical" evidence="1">
    <location>
        <begin position="115"/>
        <end position="140"/>
    </location>
</feature>
<dbReference type="EMBL" id="AZJI01000001">
    <property type="protein sequence ID" value="ETD25182.1"/>
    <property type="molecule type" value="Genomic_DNA"/>
</dbReference>
<evidence type="ECO:0000256" key="1">
    <source>
        <dbReference type="SAM" id="Phobius"/>
    </source>
</evidence>
<comment type="caution">
    <text evidence="2">The sequence shown here is derived from an EMBL/GenBank/DDBJ whole genome shotgun (WGS) entry which is preliminary data.</text>
</comment>
<keyword evidence="1" id="KW-0812">Transmembrane</keyword>
<protein>
    <submittedName>
        <fullName evidence="2">Uncharacterized protein</fullName>
    </submittedName>
</protein>